<dbReference type="Proteomes" id="UP001228581">
    <property type="component" value="Unassembled WGS sequence"/>
</dbReference>
<dbReference type="SUPFAM" id="SSF54427">
    <property type="entry name" value="NTF2-like"/>
    <property type="match status" value="1"/>
</dbReference>
<protein>
    <submittedName>
        <fullName evidence="2">Nuclear transport factor 2 family protein</fullName>
    </submittedName>
</protein>
<dbReference type="Gene3D" id="3.10.450.50">
    <property type="match status" value="1"/>
</dbReference>
<dbReference type="RefSeq" id="WP_313997430.1">
    <property type="nucleotide sequence ID" value="NZ_JASJOT010000009.1"/>
</dbReference>
<gene>
    <name evidence="2" type="ORF">QNI19_15530</name>
</gene>
<evidence type="ECO:0000259" key="1">
    <source>
        <dbReference type="Pfam" id="PF12680"/>
    </source>
</evidence>
<dbReference type="InterPro" id="IPR037401">
    <property type="entry name" value="SnoaL-like"/>
</dbReference>
<feature type="domain" description="SnoaL-like" evidence="1">
    <location>
        <begin position="12"/>
        <end position="114"/>
    </location>
</feature>
<organism evidence="2 3">
    <name type="scientific">Xanthocytophaga flava</name>
    <dbReference type="NCBI Taxonomy" id="3048013"/>
    <lineage>
        <taxon>Bacteria</taxon>
        <taxon>Pseudomonadati</taxon>
        <taxon>Bacteroidota</taxon>
        <taxon>Cytophagia</taxon>
        <taxon>Cytophagales</taxon>
        <taxon>Rhodocytophagaceae</taxon>
        <taxon>Xanthocytophaga</taxon>
    </lineage>
</organism>
<proteinExistence type="predicted"/>
<sequence>MTVVHPNIALINQFFQAYAQGDQNAIAQVLSKDIRWVIPGKHPLSGTKNGIEEVLHYFAQLSESVFQAEPIVLGVNDQFVIDCHHNWSNRSDGINFKGMSCLLWKIEGEKITEVYNFPENQQYVDRFFAAAYSEPEY</sequence>
<accession>A0ABT7CKT5</accession>
<dbReference type="PANTHER" id="PTHR41252:SF1">
    <property type="entry name" value="BLR2505 PROTEIN"/>
    <property type="match status" value="1"/>
</dbReference>
<dbReference type="InterPro" id="IPR032710">
    <property type="entry name" value="NTF2-like_dom_sf"/>
</dbReference>
<evidence type="ECO:0000313" key="3">
    <source>
        <dbReference type="Proteomes" id="UP001228581"/>
    </source>
</evidence>
<evidence type="ECO:0000313" key="2">
    <source>
        <dbReference type="EMBL" id="MDJ1494354.1"/>
    </source>
</evidence>
<dbReference type="Pfam" id="PF12680">
    <property type="entry name" value="SnoaL_2"/>
    <property type="match status" value="1"/>
</dbReference>
<comment type="caution">
    <text evidence="2">The sequence shown here is derived from an EMBL/GenBank/DDBJ whole genome shotgun (WGS) entry which is preliminary data.</text>
</comment>
<reference evidence="2 3" key="1">
    <citation type="submission" date="2023-05" db="EMBL/GenBank/DDBJ databases">
        <authorList>
            <person name="Zhang X."/>
        </authorList>
    </citation>
    <scope>NUCLEOTIDE SEQUENCE [LARGE SCALE GENOMIC DNA]</scope>
    <source>
        <strain evidence="2 3">DM2B3-1</strain>
    </source>
</reference>
<dbReference type="PANTHER" id="PTHR41252">
    <property type="entry name" value="BLR2505 PROTEIN"/>
    <property type="match status" value="1"/>
</dbReference>
<dbReference type="EMBL" id="JASJOT010000009">
    <property type="protein sequence ID" value="MDJ1494354.1"/>
    <property type="molecule type" value="Genomic_DNA"/>
</dbReference>
<keyword evidence="3" id="KW-1185">Reference proteome</keyword>
<name>A0ABT7CKT5_9BACT</name>